<name>A0A6L2L713_TANCI</name>
<dbReference type="GO" id="GO:0003964">
    <property type="term" value="F:RNA-directed DNA polymerase activity"/>
    <property type="evidence" value="ECO:0007669"/>
    <property type="project" value="UniProtKB-KW"/>
</dbReference>
<dbReference type="SUPFAM" id="SSF53098">
    <property type="entry name" value="Ribonuclease H-like"/>
    <property type="match status" value="1"/>
</dbReference>
<organism evidence="2">
    <name type="scientific">Tanacetum cinerariifolium</name>
    <name type="common">Dalmatian daisy</name>
    <name type="synonym">Chrysanthemum cinerariifolium</name>
    <dbReference type="NCBI Taxonomy" id="118510"/>
    <lineage>
        <taxon>Eukaryota</taxon>
        <taxon>Viridiplantae</taxon>
        <taxon>Streptophyta</taxon>
        <taxon>Embryophyta</taxon>
        <taxon>Tracheophyta</taxon>
        <taxon>Spermatophyta</taxon>
        <taxon>Magnoliopsida</taxon>
        <taxon>eudicotyledons</taxon>
        <taxon>Gunneridae</taxon>
        <taxon>Pentapetalae</taxon>
        <taxon>asterids</taxon>
        <taxon>campanulids</taxon>
        <taxon>Asterales</taxon>
        <taxon>Asteraceae</taxon>
        <taxon>Asteroideae</taxon>
        <taxon>Anthemideae</taxon>
        <taxon>Anthemidinae</taxon>
        <taxon>Tanacetum</taxon>
    </lineage>
</organism>
<dbReference type="PANTHER" id="PTHR47266">
    <property type="entry name" value="ENDONUCLEASE-RELATED"/>
    <property type="match status" value="1"/>
</dbReference>
<reference evidence="2" key="1">
    <citation type="journal article" date="2019" name="Sci. Rep.">
        <title>Draft genome of Tanacetum cinerariifolium, the natural source of mosquito coil.</title>
        <authorList>
            <person name="Yamashiro T."/>
            <person name="Shiraishi A."/>
            <person name="Satake H."/>
            <person name="Nakayama K."/>
        </authorList>
    </citation>
    <scope>NUCLEOTIDE SEQUENCE</scope>
</reference>
<keyword evidence="2" id="KW-0695">RNA-directed DNA polymerase</keyword>
<dbReference type="AlphaFoldDB" id="A0A6L2L713"/>
<evidence type="ECO:0000313" key="2">
    <source>
        <dbReference type="EMBL" id="GEU56422.1"/>
    </source>
</evidence>
<keyword evidence="2" id="KW-0548">Nucleotidyltransferase</keyword>
<comment type="caution">
    <text evidence="2">The sequence shown here is derived from an EMBL/GenBank/DDBJ whole genome shotgun (WGS) entry which is preliminary data.</text>
</comment>
<accession>A0A6L2L713</accession>
<dbReference type="Gene3D" id="3.30.420.10">
    <property type="entry name" value="Ribonuclease H-like superfamily/Ribonuclease H"/>
    <property type="match status" value="1"/>
</dbReference>
<dbReference type="GO" id="GO:0003676">
    <property type="term" value="F:nucleic acid binding"/>
    <property type="evidence" value="ECO:0007669"/>
    <property type="project" value="InterPro"/>
</dbReference>
<gene>
    <name evidence="2" type="ORF">Tci_028400</name>
</gene>
<dbReference type="InterPro" id="IPR036397">
    <property type="entry name" value="RNaseH_sf"/>
</dbReference>
<dbReference type="EMBL" id="BKCJ010003660">
    <property type="protein sequence ID" value="GEU56422.1"/>
    <property type="molecule type" value="Genomic_DNA"/>
</dbReference>
<protein>
    <submittedName>
        <fullName evidence="2">Reverse transcriptase domain-containing protein</fullName>
    </submittedName>
</protein>
<feature type="compositionally biased region" description="Basic and acidic residues" evidence="1">
    <location>
        <begin position="196"/>
        <end position="218"/>
    </location>
</feature>
<dbReference type="InterPro" id="IPR012337">
    <property type="entry name" value="RNaseH-like_sf"/>
</dbReference>
<proteinExistence type="predicted"/>
<keyword evidence="2" id="KW-0808">Transferase</keyword>
<evidence type="ECO:0000256" key="1">
    <source>
        <dbReference type="SAM" id="MobiDB-lite"/>
    </source>
</evidence>
<feature type="region of interest" description="Disordered" evidence="1">
    <location>
        <begin position="184"/>
        <end position="218"/>
    </location>
</feature>
<dbReference type="InterPro" id="IPR052160">
    <property type="entry name" value="Gypsy_RT_Integrase-like"/>
</dbReference>
<sequence length="693" mass="76806">MHVSVYIRFTRYVSTKSVTGSELIRLRSLVGPNLQALFELDLVLNKVIEMVSCTGKSKPLALLGLLFIGEPSLGSLSISLVAVSGRSGTLVGQDSVTIVSVDVDYLPAEHFDRTGPANRTGPDRLYFCLVLGLGFWTNSVFEMDLFAFIRYSDPTKLMVGKRNVADREAKLLMSTKGRMVLLTPPAPAASGDSGDSIDKLFDEGNGAEQERSTEKGDDVLEETIDTDVLEKTKKKRKKDSSVFQLNLQVCPFVARSSIADAPIVTVVATTTIAADVSTVPPSQVKVVSGRSAYVIEAKKNVASTSKLDEPTTSSDSFYAVQDLDSETLHNIYIYNIYIYIPKWKVTNDSVLDDLATDVSWGIKSEAIEAIRLREQVFALDAADAVKGDELRDLKERNSVLEGEKDLLWFFPIGVIVNVIGSEIRNFPLYPKKDLLSEKVTTLEAVTALKETKVVSLESERGGLVNQISLLESAFELFKQQMEAMQDEQATTLRNWDMKLDAQLLEMAAHHEEEFYPRFLVTISGRWKLIRECNDCQVYRPVLRNTQQNLTPITSPWPFYKWGVDIAGPFSKGPGKVKFLIVAIDYFTKWIETKPVATITGAQDGLKAGVDHRKAGRDLSLIEAYDPSAESKYVNAVNALSVVDFSFLNELESKKDASMVDLMDSLRLEGPLAEIPERKTCNHPRNNSCFSSIG</sequence>